<dbReference type="EMBL" id="JACMRX010000001">
    <property type="protein sequence ID" value="KAF7997776.1"/>
    <property type="molecule type" value="Genomic_DNA"/>
</dbReference>
<dbReference type="Pfam" id="PF02170">
    <property type="entry name" value="PAZ"/>
    <property type="match status" value="1"/>
</dbReference>
<dbReference type="SMART" id="SM00950">
    <property type="entry name" value="Piwi"/>
    <property type="match status" value="1"/>
</dbReference>
<dbReference type="CDD" id="cd04658">
    <property type="entry name" value="Piwi_piwi-like_Euk"/>
    <property type="match status" value="1"/>
</dbReference>
<evidence type="ECO:0000256" key="3">
    <source>
        <dbReference type="SAM" id="SignalP"/>
    </source>
</evidence>
<protein>
    <submittedName>
        <fullName evidence="6">Uncharacterized protein</fullName>
    </submittedName>
</protein>
<feature type="domain" description="PAZ" evidence="4">
    <location>
        <begin position="484"/>
        <end position="593"/>
    </location>
</feature>
<evidence type="ECO:0000256" key="2">
    <source>
        <dbReference type="SAM" id="MobiDB-lite"/>
    </source>
</evidence>
<evidence type="ECO:0000256" key="1">
    <source>
        <dbReference type="RuleBase" id="RU361178"/>
    </source>
</evidence>
<dbReference type="Pfam" id="PF23278">
    <property type="entry name" value="Piwi_N"/>
    <property type="match status" value="1"/>
</dbReference>
<dbReference type="Pfam" id="PF08212">
    <property type="entry name" value="Lipocalin_2"/>
    <property type="match status" value="1"/>
</dbReference>
<dbReference type="PROSITE" id="PS50821">
    <property type="entry name" value="PAZ"/>
    <property type="match status" value="1"/>
</dbReference>
<dbReference type="InterPro" id="IPR036397">
    <property type="entry name" value="RNaseH_sf"/>
</dbReference>
<accession>A0A834Y487</accession>
<feature type="compositionally biased region" description="Low complexity" evidence="2">
    <location>
        <begin position="215"/>
        <end position="228"/>
    </location>
</feature>
<dbReference type="InterPro" id="IPR036085">
    <property type="entry name" value="PAZ_dom_sf"/>
</dbReference>
<keyword evidence="3" id="KW-0732">Signal</keyword>
<organism evidence="6 7">
    <name type="scientific">Aphidius gifuensis</name>
    <name type="common">Parasitoid wasp</name>
    <dbReference type="NCBI Taxonomy" id="684658"/>
    <lineage>
        <taxon>Eukaryota</taxon>
        <taxon>Metazoa</taxon>
        <taxon>Ecdysozoa</taxon>
        <taxon>Arthropoda</taxon>
        <taxon>Hexapoda</taxon>
        <taxon>Insecta</taxon>
        <taxon>Pterygota</taxon>
        <taxon>Neoptera</taxon>
        <taxon>Endopterygota</taxon>
        <taxon>Hymenoptera</taxon>
        <taxon>Apocrita</taxon>
        <taxon>Ichneumonoidea</taxon>
        <taxon>Braconidae</taxon>
        <taxon>Aphidiinae</taxon>
        <taxon>Aphidius</taxon>
    </lineage>
</organism>
<dbReference type="InterPro" id="IPR000566">
    <property type="entry name" value="Lipocln_cytosolic_FA-bd_dom"/>
</dbReference>
<feature type="signal peptide" evidence="3">
    <location>
        <begin position="1"/>
        <end position="17"/>
    </location>
</feature>
<evidence type="ECO:0000313" key="7">
    <source>
        <dbReference type="Proteomes" id="UP000639338"/>
    </source>
</evidence>
<dbReference type="OrthoDB" id="445936at2759"/>
<dbReference type="Gene3D" id="2.40.128.20">
    <property type="match status" value="1"/>
</dbReference>
<evidence type="ECO:0000259" key="5">
    <source>
        <dbReference type="PROSITE" id="PS50822"/>
    </source>
</evidence>
<proteinExistence type="inferred from homology"/>
<dbReference type="SUPFAM" id="SSF101690">
    <property type="entry name" value="PAZ domain"/>
    <property type="match status" value="1"/>
</dbReference>
<dbReference type="PROSITE" id="PS50822">
    <property type="entry name" value="PIWI"/>
    <property type="match status" value="1"/>
</dbReference>
<feature type="chain" id="PRO_5033041701" evidence="3">
    <location>
        <begin position="18"/>
        <end position="1067"/>
    </location>
</feature>
<reference evidence="6 7" key="1">
    <citation type="submission" date="2020-08" db="EMBL/GenBank/DDBJ databases">
        <title>Aphidius gifuensis genome sequencing and assembly.</title>
        <authorList>
            <person name="Du Z."/>
        </authorList>
    </citation>
    <scope>NUCLEOTIDE SEQUENCE [LARGE SCALE GENOMIC DNA]</scope>
    <source>
        <strain evidence="6">YNYX2018</strain>
        <tissue evidence="6">Adults</tissue>
    </source>
</reference>
<dbReference type="InterPro" id="IPR012337">
    <property type="entry name" value="RNaseH-like_sf"/>
</dbReference>
<comment type="caution">
    <text evidence="6">The sequence shown here is derived from an EMBL/GenBank/DDBJ whole genome shotgun (WGS) entry which is preliminary data.</text>
</comment>
<comment type="similarity">
    <text evidence="1">Belongs to the argonaute family.</text>
</comment>
<evidence type="ECO:0000313" key="6">
    <source>
        <dbReference type="EMBL" id="KAF7997776.1"/>
    </source>
</evidence>
<dbReference type="CDD" id="cd02845">
    <property type="entry name" value="PAZ_piwi_like"/>
    <property type="match status" value="1"/>
</dbReference>
<dbReference type="SUPFAM" id="SSF50814">
    <property type="entry name" value="Lipocalins"/>
    <property type="match status" value="1"/>
</dbReference>
<dbReference type="SUPFAM" id="SSF53098">
    <property type="entry name" value="Ribonuclease H-like"/>
    <property type="match status" value="1"/>
</dbReference>
<dbReference type="GO" id="GO:0034587">
    <property type="term" value="P:piRNA processing"/>
    <property type="evidence" value="ECO:0007669"/>
    <property type="project" value="UniProtKB-ARBA"/>
</dbReference>
<dbReference type="Gene3D" id="3.40.50.2300">
    <property type="match status" value="1"/>
</dbReference>
<keyword evidence="7" id="KW-1185">Reference proteome</keyword>
<dbReference type="PANTHER" id="PTHR22891">
    <property type="entry name" value="EUKARYOTIC TRANSLATION INITIATION FACTOR 2C"/>
    <property type="match status" value="1"/>
</dbReference>
<dbReference type="InterPro" id="IPR012674">
    <property type="entry name" value="Calycin"/>
</dbReference>
<feature type="compositionally biased region" description="Low complexity" evidence="2">
    <location>
        <begin position="251"/>
        <end position="281"/>
    </location>
</feature>
<dbReference type="SMART" id="SM00949">
    <property type="entry name" value="PAZ"/>
    <property type="match status" value="1"/>
</dbReference>
<dbReference type="InterPro" id="IPR003100">
    <property type="entry name" value="PAZ_dom"/>
</dbReference>
<dbReference type="InterPro" id="IPR003165">
    <property type="entry name" value="Piwi"/>
</dbReference>
<gene>
    <name evidence="6" type="ORF">HCN44_009174</name>
</gene>
<dbReference type="Gene3D" id="3.30.420.10">
    <property type="entry name" value="Ribonuclease H-like superfamily/Ribonuclease H"/>
    <property type="match status" value="1"/>
</dbReference>
<dbReference type="AlphaFoldDB" id="A0A834Y487"/>
<feature type="domain" description="Piwi" evidence="5">
    <location>
        <begin position="760"/>
        <end position="1053"/>
    </location>
</feature>
<name>A0A834Y487_APHGI</name>
<dbReference type="Pfam" id="PF02171">
    <property type="entry name" value="Piwi"/>
    <property type="match status" value="1"/>
</dbReference>
<sequence>MFLIFCLLSLFAANSMAQLSVLQRPHFKPMDYLNLTRFAGYWYEYERIPNIFELAVRCSRAKVMVDENQSTVSLLFSETGSFSGKDYKVLTTGTQKRAAVFEFKFPLYLININLATIYVLDTDYENFVVLAGGFPFGDHGFLQMAWINSRTPELSHEHHARALEALRNSGVATDALVRINMMECTAKIGRGRARGIRPLKLETLRNIRPLPHAAAGPAAQWAARRPGQLQTSSDECPAELSDETIIKTDTSPEPMQSESMQSESMQSEPMQTEVINNNNDNQDNDSDENKNKCDIMTRPSQWIESKKGISGKPITLRANYLKLIAAPDWCLHKYHVNFEPEENSIAIRKALIGLHQKKFGGYVFNGTVMYSNQRLPNDLTELSGVRQTDKQSIKISIQFIDTLEKLDPIYTQFFNVLLKKAFIHLNLLFVGENIFDLHLKTDINEHNIELWPGYNTSICQHEQDVLMFADITYKIVRKENMLMTLNRIKETYGFENFEAACKAEMIGTTVWVDYNDKSYKIYDIDFSMTPLSKFQSKIQEEQDVTFLEYYQTKNNILINDLKQPLLVTRSSEHNPIRSDDIVYLVPELCRAIGLSDTMKSDSKLMEALAERSRIPVESYAQKIIAISKRFNENPSAVAELTKWNLQLDQQLVTIPGRILPDSKIIFANNLTVEVSGLDPNLNWTSQLKVHGLFRPVLLNNWVIIVPKRLAKNVRGFISCLQQSLNNFQVREPHYIEIIKDSPQSYSNEIDKYLSHTNPQLMFCVIPEDSSDVYSAIKKKCCVDHSVPNQLVSSRCFKPNSMPMIATKVAIQMNCKIGGSPWSVHIPLNSLMIIGFESRRDTSQPDRFFSAMVASLDKHMGRFISKVSTHTDDIGLINNFVINITAALHKFHEINGALPEKIIIYRISVQEEQITNIFLNEISQIQLKLADLYKLPKDDIPMAYVVVNKKVNTHFFTECFGRAVNPPLGTVVDDIITCPTKYDFYISGKTVRNGSATPTLFNVIHDNVALQPDKMQLLTFRLMFMNFNCSGIWHLPGPLQFARKLVKLAAEGIHCEPNSKLGSTLYFL</sequence>
<dbReference type="Gene3D" id="2.170.260.10">
    <property type="entry name" value="paz domain"/>
    <property type="match status" value="1"/>
</dbReference>
<dbReference type="Proteomes" id="UP000639338">
    <property type="component" value="Unassembled WGS sequence"/>
</dbReference>
<evidence type="ECO:0000259" key="4">
    <source>
        <dbReference type="PROSITE" id="PS50821"/>
    </source>
</evidence>
<dbReference type="GO" id="GO:0003723">
    <property type="term" value="F:RNA binding"/>
    <property type="evidence" value="ECO:0007669"/>
    <property type="project" value="InterPro"/>
</dbReference>
<feature type="region of interest" description="Disordered" evidence="2">
    <location>
        <begin position="215"/>
        <end position="293"/>
    </location>
</feature>